<evidence type="ECO:0000256" key="11">
    <source>
        <dbReference type="ARBA" id="ARBA00022989"/>
    </source>
</evidence>
<dbReference type="EMBL" id="SGXA01000001">
    <property type="protein sequence ID" value="RZS75344.1"/>
    <property type="molecule type" value="Genomic_DNA"/>
</dbReference>
<dbReference type="Gene3D" id="3.40.50.2300">
    <property type="match status" value="1"/>
</dbReference>
<evidence type="ECO:0000256" key="14">
    <source>
        <dbReference type="PROSITE-ProRule" id="PRU00110"/>
    </source>
</evidence>
<keyword evidence="5 15" id="KW-0597">Phosphoprotein</keyword>
<keyword evidence="9 19" id="KW-0418">Kinase</keyword>
<keyword evidence="6" id="KW-0808">Transferase</keyword>
<dbReference type="Pfam" id="PF02830">
    <property type="entry name" value="V4R"/>
    <property type="match status" value="1"/>
</dbReference>
<dbReference type="CDD" id="cd00082">
    <property type="entry name" value="HisKA"/>
    <property type="match status" value="1"/>
</dbReference>
<evidence type="ECO:0000313" key="19">
    <source>
        <dbReference type="EMBL" id="RZS75344.1"/>
    </source>
</evidence>
<evidence type="ECO:0000259" key="18">
    <source>
        <dbReference type="PROSITE" id="PS50894"/>
    </source>
</evidence>
<dbReference type="AlphaFoldDB" id="A0A4Q7N2W5"/>
<dbReference type="Proteomes" id="UP000293874">
    <property type="component" value="Unassembled WGS sequence"/>
</dbReference>
<comment type="caution">
    <text evidence="19">The sequence shown here is derived from an EMBL/GenBank/DDBJ whole genome shotgun (WGS) entry which is preliminary data.</text>
</comment>
<dbReference type="PROSITE" id="PS50110">
    <property type="entry name" value="RESPONSE_REGULATORY"/>
    <property type="match status" value="1"/>
</dbReference>
<dbReference type="SUPFAM" id="SSF52172">
    <property type="entry name" value="CheY-like"/>
    <property type="match status" value="1"/>
</dbReference>
<dbReference type="EC" id="2.7.13.3" evidence="3"/>
<comment type="subcellular location">
    <subcellularLocation>
        <location evidence="2">Cell membrane</location>
        <topology evidence="2">Multi-pass membrane protein</topology>
    </subcellularLocation>
</comment>
<evidence type="ECO:0000256" key="9">
    <source>
        <dbReference type="ARBA" id="ARBA00022777"/>
    </source>
</evidence>
<evidence type="ECO:0000256" key="15">
    <source>
        <dbReference type="PROSITE-ProRule" id="PRU00169"/>
    </source>
</evidence>
<evidence type="ECO:0000256" key="2">
    <source>
        <dbReference type="ARBA" id="ARBA00004651"/>
    </source>
</evidence>
<dbReference type="Gene3D" id="1.10.287.130">
    <property type="match status" value="1"/>
</dbReference>
<evidence type="ECO:0000313" key="20">
    <source>
        <dbReference type="Proteomes" id="UP000293874"/>
    </source>
</evidence>
<dbReference type="SMART" id="SM00388">
    <property type="entry name" value="HisKA"/>
    <property type="match status" value="1"/>
</dbReference>
<feature type="domain" description="HPt" evidence="18">
    <location>
        <begin position="680"/>
        <end position="778"/>
    </location>
</feature>
<dbReference type="InterPro" id="IPR001789">
    <property type="entry name" value="Sig_transdc_resp-reg_receiver"/>
</dbReference>
<sequence>MSNANHILEQQFRLLQQENEMLRSGRFPHTNAVNVPEELRPVFNVAEGTVREYFRDFKMDPGCGTIEINDQRYVLVRASAFSKGFLETIQGLYADKGPSEAFAIGRNFLFDYAHVIGTHDARDFHQKMNLTDPIARLSAGPVHFAWSGWAFVNIHPESNPSPDDDFLLLYDHPYSFEADSWIRAGAISKEPVCVMNSGYSSGWCEESFGLPLTAVEVSCIAKGDAKCSFVMAPPHRIQEHLEKINSKKKYASRKQYNIPTLFERKKVEEEMERSKALAEESAKAKDDFVANMSHELRTPLGAILGFADLLQKTDLDPVQQEYLEAIHTSGKSLLSIINDILDLSKLDAGKFIIESVPFSIPELMHSIQVMFSPRAAGKELRLSCSADLSINYQVTGDPMRLTQILVNLIGNAIKFTDNGSVDVNCIVSREDHDSLELHFTVRDTGIGIEPEKIHSIFDRFTQAESHITRQYGGTGLGLAITKQLIELQGGNIRVKSEMNRGTEFHFMIPYKKAQEQLHPTHTPSNGAPRSFGSFRRILIVEDNLINQKLTSTILHHNGFEVSIAKNGRKAIDLLKESGFDLILMDIQMPVLDGYRTTQLVRDELHIGTPIIAMTAHALSGERDKCLKAGMNDYLAKPFREADLLDKIAYWASLAEGNHDSTHPNFKRIDLSFLLEQTRNNKTFIREMIRIFLKQYPKDREKLKNAISKQDYRQIYKTVHALRNTVGLFGLSSSIGNPLLEMEKLALANEKVENIQQLHNKVLPLFEEAVRELELFKDN</sequence>
<evidence type="ECO:0000256" key="7">
    <source>
        <dbReference type="ARBA" id="ARBA00022692"/>
    </source>
</evidence>
<dbReference type="PROSITE" id="PS50109">
    <property type="entry name" value="HIS_KIN"/>
    <property type="match status" value="1"/>
</dbReference>
<dbReference type="PANTHER" id="PTHR45339:SF1">
    <property type="entry name" value="HYBRID SIGNAL TRANSDUCTION HISTIDINE KINASE J"/>
    <property type="match status" value="1"/>
</dbReference>
<dbReference type="InterPro" id="IPR004096">
    <property type="entry name" value="V4R"/>
</dbReference>
<keyword evidence="12" id="KW-0902">Two-component regulatory system</keyword>
<dbReference type="FunFam" id="1.10.287.130:FF:000004">
    <property type="entry name" value="Ethylene receptor 1"/>
    <property type="match status" value="1"/>
</dbReference>
<evidence type="ECO:0000256" key="6">
    <source>
        <dbReference type="ARBA" id="ARBA00022679"/>
    </source>
</evidence>
<dbReference type="InterPro" id="IPR036890">
    <property type="entry name" value="HATPase_C_sf"/>
</dbReference>
<accession>A0A4Q7N2W5</accession>
<evidence type="ECO:0000256" key="10">
    <source>
        <dbReference type="ARBA" id="ARBA00022840"/>
    </source>
</evidence>
<reference evidence="19 20" key="1">
    <citation type="submission" date="2019-02" db="EMBL/GenBank/DDBJ databases">
        <title>Genomic Encyclopedia of Type Strains, Phase IV (KMG-IV): sequencing the most valuable type-strain genomes for metagenomic binning, comparative biology and taxonomic classification.</title>
        <authorList>
            <person name="Goeker M."/>
        </authorList>
    </citation>
    <scope>NUCLEOTIDE SEQUENCE [LARGE SCALE GENOMIC DNA]</scope>
    <source>
        <strain evidence="19 20">DSM 18116</strain>
    </source>
</reference>
<protein>
    <recommendedName>
        <fullName evidence="3">histidine kinase</fullName>
        <ecNumber evidence="3">2.7.13.3</ecNumber>
    </recommendedName>
</protein>
<comment type="catalytic activity">
    <reaction evidence="1">
        <text>ATP + protein L-histidine = ADP + protein N-phospho-L-histidine.</text>
        <dbReference type="EC" id="2.7.13.3"/>
    </reaction>
</comment>
<dbReference type="SMART" id="SM00387">
    <property type="entry name" value="HATPase_c"/>
    <property type="match status" value="1"/>
</dbReference>
<dbReference type="SUPFAM" id="SSF47384">
    <property type="entry name" value="Homodimeric domain of signal transducing histidine kinase"/>
    <property type="match status" value="1"/>
</dbReference>
<dbReference type="SUPFAM" id="SSF111126">
    <property type="entry name" value="Ligand-binding domain in the NO signalling and Golgi transport"/>
    <property type="match status" value="1"/>
</dbReference>
<keyword evidence="4" id="KW-1003">Cell membrane</keyword>
<dbReference type="Pfam" id="PF02518">
    <property type="entry name" value="HATPase_c"/>
    <property type="match status" value="1"/>
</dbReference>
<dbReference type="InterPro" id="IPR005467">
    <property type="entry name" value="His_kinase_dom"/>
</dbReference>
<evidence type="ECO:0000256" key="3">
    <source>
        <dbReference type="ARBA" id="ARBA00012438"/>
    </source>
</evidence>
<dbReference type="FunFam" id="3.30.565.10:FF:000010">
    <property type="entry name" value="Sensor histidine kinase RcsC"/>
    <property type="match status" value="1"/>
</dbReference>
<gene>
    <name evidence="19" type="ORF">EV199_1209</name>
</gene>
<keyword evidence="8" id="KW-0547">Nucleotide-binding</keyword>
<dbReference type="PANTHER" id="PTHR45339">
    <property type="entry name" value="HYBRID SIGNAL TRANSDUCTION HISTIDINE KINASE J"/>
    <property type="match status" value="1"/>
</dbReference>
<dbReference type="Gene3D" id="3.30.1380.20">
    <property type="entry name" value="Trafficking protein particle complex subunit 3"/>
    <property type="match status" value="1"/>
</dbReference>
<evidence type="ECO:0000256" key="1">
    <source>
        <dbReference type="ARBA" id="ARBA00000085"/>
    </source>
</evidence>
<dbReference type="Pfam" id="PF00512">
    <property type="entry name" value="HisKA"/>
    <property type="match status" value="1"/>
</dbReference>
<evidence type="ECO:0000256" key="12">
    <source>
        <dbReference type="ARBA" id="ARBA00023012"/>
    </source>
</evidence>
<keyword evidence="7" id="KW-0812">Transmembrane</keyword>
<dbReference type="GO" id="GO:0005886">
    <property type="term" value="C:plasma membrane"/>
    <property type="evidence" value="ECO:0007669"/>
    <property type="project" value="UniProtKB-SubCell"/>
</dbReference>
<evidence type="ECO:0000256" key="13">
    <source>
        <dbReference type="ARBA" id="ARBA00023136"/>
    </source>
</evidence>
<keyword evidence="11" id="KW-1133">Transmembrane helix</keyword>
<dbReference type="SMART" id="SM00448">
    <property type="entry name" value="REC"/>
    <property type="match status" value="1"/>
</dbReference>
<dbReference type="InterPro" id="IPR036097">
    <property type="entry name" value="HisK_dim/P_sf"/>
</dbReference>
<dbReference type="SMART" id="SM00989">
    <property type="entry name" value="V4R"/>
    <property type="match status" value="1"/>
</dbReference>
<name>A0A4Q7N2W5_9BACT</name>
<evidence type="ECO:0000259" key="17">
    <source>
        <dbReference type="PROSITE" id="PS50110"/>
    </source>
</evidence>
<dbReference type="RefSeq" id="WP_130539720.1">
    <property type="nucleotide sequence ID" value="NZ_CP042431.1"/>
</dbReference>
<dbReference type="GO" id="GO:0000155">
    <property type="term" value="F:phosphorelay sensor kinase activity"/>
    <property type="evidence" value="ECO:0007669"/>
    <property type="project" value="InterPro"/>
</dbReference>
<dbReference type="Gene3D" id="3.30.565.10">
    <property type="entry name" value="Histidine kinase-like ATPase, C-terminal domain"/>
    <property type="match status" value="1"/>
</dbReference>
<dbReference type="Pfam" id="PF00072">
    <property type="entry name" value="Response_reg"/>
    <property type="match status" value="1"/>
</dbReference>
<dbReference type="InterPro" id="IPR008207">
    <property type="entry name" value="Sig_transdc_His_kin_Hpt_dom"/>
</dbReference>
<feature type="modified residue" description="4-aspartylphosphate" evidence="15">
    <location>
        <position position="585"/>
    </location>
</feature>
<dbReference type="InterPro" id="IPR003661">
    <property type="entry name" value="HisK_dim/P_dom"/>
</dbReference>
<evidence type="ECO:0000256" key="5">
    <source>
        <dbReference type="ARBA" id="ARBA00022553"/>
    </source>
</evidence>
<proteinExistence type="predicted"/>
<dbReference type="InterPro" id="IPR024096">
    <property type="entry name" value="NO_sig/Golgi_transp_ligand-bd"/>
</dbReference>
<dbReference type="SUPFAM" id="SSF55874">
    <property type="entry name" value="ATPase domain of HSP90 chaperone/DNA topoisomerase II/histidine kinase"/>
    <property type="match status" value="1"/>
</dbReference>
<dbReference type="CDD" id="cd17546">
    <property type="entry name" value="REC_hyHK_CKI1_RcsC-like"/>
    <property type="match status" value="1"/>
</dbReference>
<organism evidence="19 20">
    <name type="scientific">Pseudobacter ginsenosidimutans</name>
    <dbReference type="NCBI Taxonomy" id="661488"/>
    <lineage>
        <taxon>Bacteria</taxon>
        <taxon>Pseudomonadati</taxon>
        <taxon>Bacteroidota</taxon>
        <taxon>Chitinophagia</taxon>
        <taxon>Chitinophagales</taxon>
        <taxon>Chitinophagaceae</taxon>
        <taxon>Pseudobacter</taxon>
    </lineage>
</organism>
<keyword evidence="13" id="KW-0472">Membrane</keyword>
<feature type="domain" description="Response regulatory" evidence="17">
    <location>
        <begin position="536"/>
        <end position="651"/>
    </location>
</feature>
<dbReference type="SUPFAM" id="SSF47226">
    <property type="entry name" value="Histidine-containing phosphotransfer domain, HPT domain"/>
    <property type="match status" value="1"/>
</dbReference>
<dbReference type="InterPro" id="IPR004358">
    <property type="entry name" value="Sig_transdc_His_kin-like_C"/>
</dbReference>
<dbReference type="InterPro" id="IPR036641">
    <property type="entry name" value="HPT_dom_sf"/>
</dbReference>
<evidence type="ECO:0000256" key="8">
    <source>
        <dbReference type="ARBA" id="ARBA00022741"/>
    </source>
</evidence>
<keyword evidence="20" id="KW-1185">Reference proteome</keyword>
<keyword evidence="10" id="KW-0067">ATP-binding</keyword>
<dbReference type="GO" id="GO:0005524">
    <property type="term" value="F:ATP binding"/>
    <property type="evidence" value="ECO:0007669"/>
    <property type="project" value="UniProtKB-KW"/>
</dbReference>
<dbReference type="OrthoDB" id="9811889at2"/>
<feature type="domain" description="Histidine kinase" evidence="16">
    <location>
        <begin position="291"/>
        <end position="512"/>
    </location>
</feature>
<dbReference type="InterPro" id="IPR011006">
    <property type="entry name" value="CheY-like_superfamily"/>
</dbReference>
<dbReference type="PRINTS" id="PR00344">
    <property type="entry name" value="BCTRLSENSOR"/>
</dbReference>
<dbReference type="InterPro" id="IPR003594">
    <property type="entry name" value="HATPase_dom"/>
</dbReference>
<dbReference type="PROSITE" id="PS50894">
    <property type="entry name" value="HPT"/>
    <property type="match status" value="1"/>
</dbReference>
<dbReference type="CDD" id="cd16922">
    <property type="entry name" value="HATPase_EvgS-ArcB-TorS-like"/>
    <property type="match status" value="1"/>
</dbReference>
<dbReference type="Gene3D" id="1.20.120.160">
    <property type="entry name" value="HPT domain"/>
    <property type="match status" value="1"/>
</dbReference>
<feature type="modified residue" description="Phosphohistidine" evidence="14">
    <location>
        <position position="719"/>
    </location>
</feature>
<evidence type="ECO:0000256" key="4">
    <source>
        <dbReference type="ARBA" id="ARBA00022475"/>
    </source>
</evidence>
<evidence type="ECO:0000259" key="16">
    <source>
        <dbReference type="PROSITE" id="PS50109"/>
    </source>
</evidence>